<dbReference type="Pfam" id="PF13472">
    <property type="entry name" value="Lipase_GDSL_2"/>
    <property type="match status" value="1"/>
</dbReference>
<keyword evidence="3" id="KW-0378">Hydrolase</keyword>
<feature type="domain" description="SGNH hydrolase-type esterase" evidence="2">
    <location>
        <begin position="61"/>
        <end position="282"/>
    </location>
</feature>
<organism evidence="3 4">
    <name type="scientific">Streptomyces tremellae</name>
    <dbReference type="NCBI Taxonomy" id="1124239"/>
    <lineage>
        <taxon>Bacteria</taxon>
        <taxon>Bacillati</taxon>
        <taxon>Actinomycetota</taxon>
        <taxon>Actinomycetes</taxon>
        <taxon>Kitasatosporales</taxon>
        <taxon>Streptomycetaceae</taxon>
        <taxon>Streptomyces</taxon>
    </lineage>
</organism>
<dbReference type="InterPro" id="IPR038885">
    <property type="entry name" value="PLB1"/>
</dbReference>
<gene>
    <name evidence="3" type="ORF">GCM10023082_15450</name>
</gene>
<keyword evidence="4" id="KW-1185">Reference proteome</keyword>
<dbReference type="PROSITE" id="PS51257">
    <property type="entry name" value="PROKAR_LIPOPROTEIN"/>
    <property type="match status" value="1"/>
</dbReference>
<evidence type="ECO:0000313" key="3">
    <source>
        <dbReference type="EMBL" id="GAA3718853.1"/>
    </source>
</evidence>
<dbReference type="PANTHER" id="PTHR21325">
    <property type="entry name" value="PHOSPHOLIPASE B, PLB1"/>
    <property type="match status" value="1"/>
</dbReference>
<dbReference type="SUPFAM" id="SSF52266">
    <property type="entry name" value="SGNH hydrolase"/>
    <property type="match status" value="1"/>
</dbReference>
<dbReference type="Proteomes" id="UP001499884">
    <property type="component" value="Unassembled WGS sequence"/>
</dbReference>
<dbReference type="PANTHER" id="PTHR21325:SF31">
    <property type="entry name" value="GH22081P-RELATED"/>
    <property type="match status" value="1"/>
</dbReference>
<evidence type="ECO:0000256" key="1">
    <source>
        <dbReference type="SAM" id="SignalP"/>
    </source>
</evidence>
<keyword evidence="1" id="KW-0732">Signal</keyword>
<reference evidence="4" key="1">
    <citation type="journal article" date="2019" name="Int. J. Syst. Evol. Microbiol.">
        <title>The Global Catalogue of Microorganisms (GCM) 10K type strain sequencing project: providing services to taxonomists for standard genome sequencing and annotation.</title>
        <authorList>
            <consortium name="The Broad Institute Genomics Platform"/>
            <consortium name="The Broad Institute Genome Sequencing Center for Infectious Disease"/>
            <person name="Wu L."/>
            <person name="Ma J."/>
        </authorList>
    </citation>
    <scope>NUCLEOTIDE SEQUENCE [LARGE SCALE GENOMIC DNA]</scope>
    <source>
        <strain evidence="4">JCM 30846</strain>
    </source>
</reference>
<name>A0ABP7ELI1_9ACTN</name>
<evidence type="ECO:0000259" key="2">
    <source>
        <dbReference type="Pfam" id="PF13472"/>
    </source>
</evidence>
<proteinExistence type="predicted"/>
<feature type="chain" id="PRO_5045313196" evidence="1">
    <location>
        <begin position="29"/>
        <end position="300"/>
    </location>
</feature>
<dbReference type="EMBL" id="BAABEP010000006">
    <property type="protein sequence ID" value="GAA3718853.1"/>
    <property type="molecule type" value="Genomic_DNA"/>
</dbReference>
<comment type="caution">
    <text evidence="3">The sequence shown here is derived from an EMBL/GenBank/DDBJ whole genome shotgun (WGS) entry which is preliminary data.</text>
</comment>
<dbReference type="InterPro" id="IPR036514">
    <property type="entry name" value="SGNH_hydro_sf"/>
</dbReference>
<protein>
    <submittedName>
        <fullName evidence="3">SGNH/GDSL hydrolase family protein</fullName>
    </submittedName>
</protein>
<accession>A0ABP7ELI1</accession>
<dbReference type="Gene3D" id="3.40.50.1110">
    <property type="entry name" value="SGNH hydrolase"/>
    <property type="match status" value="1"/>
</dbReference>
<evidence type="ECO:0000313" key="4">
    <source>
        <dbReference type="Proteomes" id="UP001499884"/>
    </source>
</evidence>
<feature type="signal peptide" evidence="1">
    <location>
        <begin position="1"/>
        <end position="28"/>
    </location>
</feature>
<dbReference type="InterPro" id="IPR013830">
    <property type="entry name" value="SGNH_hydro"/>
</dbReference>
<sequence length="300" mass="31443">MRWLRRSGRSRAARGGSAACAAALLALAGCGAPGDGAHHHRPRATHSAAPVWNTRPASLAAVGDSITRGFDACGLLSDCPAVSWSTGTDASVDSLAVRLLGAAGARTHSWNAARSGARMADLPAQMAEVAPHRPALVTVLAGANDACRPSVSGMTQVAAFRASFTAALRRLRAASPSSQVYVASVPDLRRLWSQGRANPLGREVWKLGICASMLKDASSTGPAATARRQAVYDRVVAYNGALRDVCGRDPRCRYDGGAVFDYRFSAALLSPWDWFHPGKPGQGKLAEIAYTRVTAARAAP</sequence>
<dbReference type="GO" id="GO:0016787">
    <property type="term" value="F:hydrolase activity"/>
    <property type="evidence" value="ECO:0007669"/>
    <property type="project" value="UniProtKB-KW"/>
</dbReference>
<dbReference type="RefSeq" id="WP_345642989.1">
    <property type="nucleotide sequence ID" value="NZ_BAABEP010000006.1"/>
</dbReference>